<keyword evidence="3 10" id="KW-0808">Transferase</keyword>
<dbReference type="AlphaFoldDB" id="A0A1V5SXT9"/>
<keyword evidence="6 10" id="KW-0443">Lipid metabolism</keyword>
<keyword evidence="2 10" id="KW-0444">Lipid biosynthesis</keyword>
<evidence type="ECO:0000256" key="5">
    <source>
        <dbReference type="ARBA" id="ARBA00022989"/>
    </source>
</evidence>
<evidence type="ECO:0000256" key="6">
    <source>
        <dbReference type="ARBA" id="ARBA00023098"/>
    </source>
</evidence>
<keyword evidence="8 10" id="KW-0594">Phospholipid biosynthesis</keyword>
<comment type="subunit">
    <text evidence="10">Probably interacts with PlsX.</text>
</comment>
<keyword evidence="1 10" id="KW-1003">Cell membrane</keyword>
<comment type="pathway">
    <text evidence="10">Lipid metabolism; phospholipid metabolism.</text>
</comment>
<comment type="function">
    <text evidence="10">Catalyzes the transfer of an acyl group from acyl-phosphate (acyl-PO(4)) to glycerol-3-phosphate (G3P) to form lysophosphatidic acid (LPA). This enzyme utilizes acyl-phosphate as fatty acyl donor, but not acyl-CoA or acyl-ACP.</text>
</comment>
<evidence type="ECO:0000256" key="4">
    <source>
        <dbReference type="ARBA" id="ARBA00022692"/>
    </source>
</evidence>
<comment type="catalytic activity">
    <reaction evidence="10">
        <text>an acyl phosphate + sn-glycerol 3-phosphate = a 1-acyl-sn-glycero-3-phosphate + phosphate</text>
        <dbReference type="Rhea" id="RHEA:34075"/>
        <dbReference type="ChEBI" id="CHEBI:43474"/>
        <dbReference type="ChEBI" id="CHEBI:57597"/>
        <dbReference type="ChEBI" id="CHEBI:57970"/>
        <dbReference type="ChEBI" id="CHEBI:59918"/>
        <dbReference type="EC" id="2.3.1.275"/>
    </reaction>
</comment>
<feature type="transmembrane region" description="Helical" evidence="10">
    <location>
        <begin position="6"/>
        <end position="26"/>
    </location>
</feature>
<dbReference type="Pfam" id="PF02660">
    <property type="entry name" value="G3P_acyltransf"/>
    <property type="match status" value="1"/>
</dbReference>
<keyword evidence="7 10" id="KW-0472">Membrane</keyword>
<dbReference type="GO" id="GO:0043772">
    <property type="term" value="F:acyl-phosphate glycerol-3-phosphate acyltransferase activity"/>
    <property type="evidence" value="ECO:0007669"/>
    <property type="project" value="UniProtKB-UniRule"/>
</dbReference>
<sequence>MSGWWIIGINYLIGSLPFGVIIGWLLRGIDIRKYGSGNIGATNVSRVLGFTPALLAGIADALKGFLGAYLATRFIQNPFLWFLAVFMIVIGHNWSVFLRFKGGKGVATTVGILFYLSYQAAIISFLSWIGMVLISRYSSLGSLTGALLMPIGLYLFNKPPEIIWWGIFACALVFLRHSENIKRLVSGKEHKIGKKGRE</sequence>
<organism evidence="11">
    <name type="scientific">Candidatus Atribacter allofermentans</name>
    <dbReference type="NCBI Taxonomy" id="1852833"/>
    <lineage>
        <taxon>Bacteria</taxon>
        <taxon>Pseudomonadati</taxon>
        <taxon>Atribacterota</taxon>
        <taxon>Atribacteria</taxon>
        <taxon>Atribacterales</taxon>
        <taxon>Atribacteraceae</taxon>
        <taxon>Atribacter</taxon>
    </lineage>
</organism>
<comment type="subcellular location">
    <subcellularLocation>
        <location evidence="10">Cell membrane</location>
        <topology evidence="10">Multi-pass membrane protein</topology>
    </subcellularLocation>
</comment>
<feature type="transmembrane region" description="Helical" evidence="10">
    <location>
        <begin position="112"/>
        <end position="133"/>
    </location>
</feature>
<evidence type="ECO:0000256" key="9">
    <source>
        <dbReference type="ARBA" id="ARBA00023264"/>
    </source>
</evidence>
<dbReference type="EMBL" id="MWBQ01000053">
    <property type="protein sequence ID" value="OQA59326.1"/>
    <property type="molecule type" value="Genomic_DNA"/>
</dbReference>
<protein>
    <recommendedName>
        <fullName evidence="10">Glycerol-3-phosphate acyltransferase</fullName>
    </recommendedName>
    <alternativeName>
        <fullName evidence="10">Acyl-PO4 G3P acyltransferase</fullName>
    </alternativeName>
    <alternativeName>
        <fullName evidence="10">Acyl-phosphate--glycerol-3-phosphate acyltransferase</fullName>
    </alternativeName>
    <alternativeName>
        <fullName evidence="10">G3P acyltransferase</fullName>
        <shortName evidence="10">GPAT</shortName>
        <ecNumber evidence="10">2.3.1.275</ecNumber>
    </alternativeName>
    <alternativeName>
        <fullName evidence="10">Lysophosphatidic acid synthase</fullName>
        <shortName evidence="10">LPA synthase</shortName>
    </alternativeName>
</protein>
<dbReference type="GO" id="GO:0008654">
    <property type="term" value="P:phospholipid biosynthetic process"/>
    <property type="evidence" value="ECO:0007669"/>
    <property type="project" value="UniProtKB-UniRule"/>
</dbReference>
<evidence type="ECO:0000256" key="7">
    <source>
        <dbReference type="ARBA" id="ARBA00023136"/>
    </source>
</evidence>
<keyword evidence="5 10" id="KW-1133">Transmembrane helix</keyword>
<keyword evidence="11" id="KW-0012">Acyltransferase</keyword>
<dbReference type="NCBIfam" id="TIGR00023">
    <property type="entry name" value="glycerol-3-phosphate 1-O-acyltransferase PlsY"/>
    <property type="match status" value="1"/>
</dbReference>
<dbReference type="GO" id="GO:0005886">
    <property type="term" value="C:plasma membrane"/>
    <property type="evidence" value="ECO:0007669"/>
    <property type="project" value="UniProtKB-SubCell"/>
</dbReference>
<evidence type="ECO:0000256" key="8">
    <source>
        <dbReference type="ARBA" id="ARBA00023209"/>
    </source>
</evidence>
<dbReference type="InterPro" id="IPR003811">
    <property type="entry name" value="G3P_acylTferase_PlsY"/>
</dbReference>
<dbReference type="PANTHER" id="PTHR30309:SF0">
    <property type="entry name" value="GLYCEROL-3-PHOSPHATE ACYLTRANSFERASE-RELATED"/>
    <property type="match status" value="1"/>
</dbReference>
<evidence type="ECO:0000256" key="10">
    <source>
        <dbReference type="HAMAP-Rule" id="MF_01043"/>
    </source>
</evidence>
<comment type="similarity">
    <text evidence="10">Belongs to the PlsY family.</text>
</comment>
<evidence type="ECO:0000313" key="11">
    <source>
        <dbReference type="EMBL" id="OQA59326.1"/>
    </source>
</evidence>
<proteinExistence type="inferred from homology"/>
<evidence type="ECO:0000256" key="1">
    <source>
        <dbReference type="ARBA" id="ARBA00022475"/>
    </source>
</evidence>
<keyword evidence="9 10" id="KW-1208">Phospholipid metabolism</keyword>
<evidence type="ECO:0000256" key="3">
    <source>
        <dbReference type="ARBA" id="ARBA00022679"/>
    </source>
</evidence>
<dbReference type="SMART" id="SM01207">
    <property type="entry name" value="G3P_acyltransf"/>
    <property type="match status" value="1"/>
</dbReference>
<accession>A0A1V5SXT9</accession>
<evidence type="ECO:0000256" key="2">
    <source>
        <dbReference type="ARBA" id="ARBA00022516"/>
    </source>
</evidence>
<name>A0A1V5SXT9_9BACT</name>
<dbReference type="PANTHER" id="PTHR30309">
    <property type="entry name" value="INNER MEMBRANE PROTEIN YGIH"/>
    <property type="match status" value="1"/>
</dbReference>
<dbReference type="HAMAP" id="MF_01043">
    <property type="entry name" value="PlsY"/>
    <property type="match status" value="1"/>
</dbReference>
<comment type="caution">
    <text evidence="11">The sequence shown here is derived from an EMBL/GenBank/DDBJ whole genome shotgun (WGS) entry which is preliminary data.</text>
</comment>
<dbReference type="EC" id="2.3.1.275" evidence="10"/>
<dbReference type="UniPathway" id="UPA00085"/>
<dbReference type="Proteomes" id="UP000485569">
    <property type="component" value="Unassembled WGS sequence"/>
</dbReference>
<feature type="transmembrane region" description="Helical" evidence="10">
    <location>
        <begin position="79"/>
        <end position="100"/>
    </location>
</feature>
<feature type="transmembrane region" description="Helical" evidence="10">
    <location>
        <begin position="162"/>
        <end position="178"/>
    </location>
</feature>
<reference evidence="11" key="1">
    <citation type="submission" date="2017-02" db="EMBL/GenBank/DDBJ databases">
        <title>Delving into the versatile metabolic prowess of the omnipresent phylum Bacteroidetes.</title>
        <authorList>
            <person name="Nobu M.K."/>
            <person name="Mei R."/>
            <person name="Narihiro T."/>
            <person name="Kuroda K."/>
            <person name="Liu W.-T."/>
        </authorList>
    </citation>
    <scope>NUCLEOTIDE SEQUENCE</scope>
    <source>
        <strain evidence="11">ADurb.Bin276</strain>
    </source>
</reference>
<keyword evidence="4 10" id="KW-0812">Transmembrane</keyword>
<gene>
    <name evidence="10 11" type="primary">plsY</name>
    <name evidence="11" type="ORF">BWY41_00867</name>
</gene>